<proteinExistence type="predicted"/>
<organism evidence="2">
    <name type="scientific">Albugo laibachii Nc14</name>
    <dbReference type="NCBI Taxonomy" id="890382"/>
    <lineage>
        <taxon>Eukaryota</taxon>
        <taxon>Sar</taxon>
        <taxon>Stramenopiles</taxon>
        <taxon>Oomycota</taxon>
        <taxon>Peronosporomycetes</taxon>
        <taxon>Albuginales</taxon>
        <taxon>Albuginaceae</taxon>
        <taxon>Albugo</taxon>
    </lineage>
</organism>
<evidence type="ECO:0000256" key="1">
    <source>
        <dbReference type="SAM" id="MobiDB-lite"/>
    </source>
</evidence>
<reference evidence="2" key="2">
    <citation type="submission" date="2011-02" db="EMBL/GenBank/DDBJ databases">
        <authorList>
            <person name="MacLean D."/>
        </authorList>
    </citation>
    <scope>NUCLEOTIDE SEQUENCE</scope>
</reference>
<feature type="region of interest" description="Disordered" evidence="1">
    <location>
        <begin position="124"/>
        <end position="157"/>
    </location>
</feature>
<dbReference type="AlphaFoldDB" id="F0WNY7"/>
<reference evidence="2" key="1">
    <citation type="journal article" date="2011" name="PLoS Biol.">
        <title>Gene gain and loss during evolution of obligate parasitism in the white rust pathogen of Arabidopsis thaliana.</title>
        <authorList>
            <person name="Kemen E."/>
            <person name="Gardiner A."/>
            <person name="Schultz-Larsen T."/>
            <person name="Kemen A.C."/>
            <person name="Balmuth A.L."/>
            <person name="Robert-Seilaniantz A."/>
            <person name="Bailey K."/>
            <person name="Holub E."/>
            <person name="Studholme D.J."/>
            <person name="Maclean D."/>
            <person name="Jones J.D."/>
        </authorList>
    </citation>
    <scope>NUCLEOTIDE SEQUENCE</scope>
</reference>
<accession>F0WNY7</accession>
<dbReference type="HOGENOM" id="CLU_763793_0_0_1"/>
<sequence length="363" mass="40887">MRFRSDGQIPMSDRSDVRTDTCDPMLGSLPLCQCSGSYFTATRKYAYVLKLLRIKGAAYDIDFRYLLPTLDILCLCRITQLLLLRPTVLPRASGAVQEIKSAINPAVGPQAKYDRGTAHQLQNAHYGKGGTRWPRPDTRQRERKDDRDVDQSAAKRWRSMSSRMLKKKAASISTSMKLSEGSYAASPSWQKGCLRRNQLAMRTRTRQGQTTPAEADETVRAFATKVSELMVTQGIEKIYNADQTGAFFEYVPKMTVNDKGHKTVLVRSGGNDKERLTAMLLGDSEGTKCQPFIVVHTAKSKRVEKAVENESQRHGFGKAMWKKVKPVQDATGLQVYENRTAWWNSRLSLAFLNPARDLRTRSP</sequence>
<name>F0WNY7_9STRA</name>
<protein>
    <submittedName>
        <fullName evidence="2">Uncharacterized protein AlNc14C176G8142</fullName>
    </submittedName>
</protein>
<gene>
    <name evidence="2" type="primary">AlNc14C176G8142</name>
    <name evidence="2" type="ORF">ALNC14_091730</name>
</gene>
<evidence type="ECO:0000313" key="2">
    <source>
        <dbReference type="EMBL" id="CCA23030.1"/>
    </source>
</evidence>
<dbReference type="EMBL" id="FR824221">
    <property type="protein sequence ID" value="CCA23030.1"/>
    <property type="molecule type" value="Genomic_DNA"/>
</dbReference>
<feature type="compositionally biased region" description="Basic and acidic residues" evidence="1">
    <location>
        <begin position="134"/>
        <end position="150"/>
    </location>
</feature>